<reference evidence="3" key="1">
    <citation type="submission" date="2020-12" db="EMBL/GenBank/DDBJ databases">
        <title>Genomic characterization of non-nitrogen-fixing Frankia strains.</title>
        <authorList>
            <person name="Carlos-Shanley C."/>
            <person name="Guerra T."/>
            <person name="Hahn D."/>
        </authorList>
    </citation>
    <scope>NUCLEOTIDE SEQUENCE</scope>
    <source>
        <strain evidence="3">CN6</strain>
    </source>
</reference>
<comment type="caution">
    <text evidence="3">The sequence shown here is derived from an EMBL/GenBank/DDBJ whole genome shotgun (WGS) entry which is preliminary data.</text>
</comment>
<proteinExistence type="predicted"/>
<name>A0A937UNM5_9ACTN</name>
<dbReference type="SUPFAM" id="SSF53448">
    <property type="entry name" value="Nucleotide-diphospho-sugar transferases"/>
    <property type="match status" value="1"/>
</dbReference>
<sequence>MTAAGRAAPDGPAAPAEAGNEAGNEFPAPTVSVIICAYTEERFSDIAAAVGSIRAQDRPAAEVILVIDHNDALLRRARAAFPGSTVVPNEQPRGLSGARNTGVERATSDIVAFIDDDARAAPDWLSKLTAPYADPNVVGVGGTVTADWVTGRPDWFPPEFDWVVGCSYVGLPTTVSEIRNPIGAAMSFRRRVYPLVGGFSDGIGRVGALPLGCEETEFYIRLRRALPGCSVLHVPGAVVHHRVPGARARWTYFQRRCFAEGISKAIVTDSVGATAALEAERAYVRRTLPRAVARSLRAREDWPRAGAVVAGVAVTAAGYGRGLVALRTGGVARPNGSPGAARTAAGPRATLAAGVPHQLRKRSAPGRPSAR</sequence>
<dbReference type="PANTHER" id="PTHR43685">
    <property type="entry name" value="GLYCOSYLTRANSFERASE"/>
    <property type="match status" value="1"/>
</dbReference>
<evidence type="ECO:0000259" key="2">
    <source>
        <dbReference type="Pfam" id="PF00535"/>
    </source>
</evidence>
<feature type="compositionally biased region" description="Basic residues" evidence="1">
    <location>
        <begin position="358"/>
        <end position="371"/>
    </location>
</feature>
<dbReference type="RefSeq" id="WP_203003571.1">
    <property type="nucleotide sequence ID" value="NZ_JADWYU010000222.1"/>
</dbReference>
<feature type="domain" description="Glycosyltransferase 2-like" evidence="2">
    <location>
        <begin position="32"/>
        <end position="192"/>
    </location>
</feature>
<dbReference type="AlphaFoldDB" id="A0A937UNM5"/>
<dbReference type="InterPro" id="IPR029044">
    <property type="entry name" value="Nucleotide-diphossugar_trans"/>
</dbReference>
<dbReference type="Gene3D" id="3.90.550.10">
    <property type="entry name" value="Spore Coat Polysaccharide Biosynthesis Protein SpsA, Chain A"/>
    <property type="match status" value="1"/>
</dbReference>
<dbReference type="InterPro" id="IPR001173">
    <property type="entry name" value="Glyco_trans_2-like"/>
</dbReference>
<dbReference type="PANTHER" id="PTHR43685:SF3">
    <property type="entry name" value="SLR2126 PROTEIN"/>
    <property type="match status" value="1"/>
</dbReference>
<evidence type="ECO:0000256" key="1">
    <source>
        <dbReference type="SAM" id="MobiDB-lite"/>
    </source>
</evidence>
<feature type="compositionally biased region" description="Low complexity" evidence="1">
    <location>
        <begin position="338"/>
        <end position="353"/>
    </location>
</feature>
<dbReference type="Proteomes" id="UP000604475">
    <property type="component" value="Unassembled WGS sequence"/>
</dbReference>
<feature type="region of interest" description="Disordered" evidence="1">
    <location>
        <begin position="331"/>
        <end position="371"/>
    </location>
</feature>
<organism evidence="3 4">
    <name type="scientific">Frankia nepalensis</name>
    <dbReference type="NCBI Taxonomy" id="1836974"/>
    <lineage>
        <taxon>Bacteria</taxon>
        <taxon>Bacillati</taxon>
        <taxon>Actinomycetota</taxon>
        <taxon>Actinomycetes</taxon>
        <taxon>Frankiales</taxon>
        <taxon>Frankiaceae</taxon>
        <taxon>Frankia</taxon>
    </lineage>
</organism>
<evidence type="ECO:0000313" key="3">
    <source>
        <dbReference type="EMBL" id="MBL7628243.1"/>
    </source>
</evidence>
<dbReference type="Pfam" id="PF00535">
    <property type="entry name" value="Glycos_transf_2"/>
    <property type="match status" value="1"/>
</dbReference>
<gene>
    <name evidence="3" type="ORF">I7412_14010</name>
</gene>
<feature type="region of interest" description="Disordered" evidence="1">
    <location>
        <begin position="1"/>
        <end position="23"/>
    </location>
</feature>
<accession>A0A937UNM5</accession>
<dbReference type="EMBL" id="JAEACQ010000179">
    <property type="protein sequence ID" value="MBL7628243.1"/>
    <property type="molecule type" value="Genomic_DNA"/>
</dbReference>
<keyword evidence="4" id="KW-1185">Reference proteome</keyword>
<dbReference type="InterPro" id="IPR050834">
    <property type="entry name" value="Glycosyltransf_2"/>
</dbReference>
<evidence type="ECO:0000313" key="4">
    <source>
        <dbReference type="Proteomes" id="UP000604475"/>
    </source>
</evidence>
<protein>
    <submittedName>
        <fullName evidence="3">Glycosyltransferase family 2 protein</fullName>
    </submittedName>
</protein>